<name>A0A1G2HG79_9BACT</name>
<feature type="domain" description="Bacterial type II secretion system protein E" evidence="2">
    <location>
        <begin position="8"/>
        <end position="278"/>
    </location>
</feature>
<gene>
    <name evidence="3" type="ORF">A3F94_01550</name>
</gene>
<dbReference type="STRING" id="1802165.A3F94_01550"/>
<dbReference type="InterPro" id="IPR050921">
    <property type="entry name" value="T4SS_GSP_E_ATPase"/>
</dbReference>
<dbReference type="SUPFAM" id="SSF52540">
    <property type="entry name" value="P-loop containing nucleoside triphosphate hydrolases"/>
    <property type="match status" value="1"/>
</dbReference>
<dbReference type="PANTHER" id="PTHR30486">
    <property type="entry name" value="TWITCHING MOTILITY PROTEIN PILT"/>
    <property type="match status" value="1"/>
</dbReference>
<evidence type="ECO:0000256" key="1">
    <source>
        <dbReference type="ARBA" id="ARBA00006611"/>
    </source>
</evidence>
<dbReference type="InterPro" id="IPR001482">
    <property type="entry name" value="T2SS/T4SS_dom"/>
</dbReference>
<dbReference type="CDD" id="cd01131">
    <property type="entry name" value="PilT"/>
    <property type="match status" value="1"/>
</dbReference>
<evidence type="ECO:0000313" key="3">
    <source>
        <dbReference type="EMBL" id="OGZ61515.1"/>
    </source>
</evidence>
<dbReference type="EMBL" id="MHOK01000022">
    <property type="protein sequence ID" value="OGZ61515.1"/>
    <property type="molecule type" value="Genomic_DNA"/>
</dbReference>
<protein>
    <submittedName>
        <fullName evidence="3">Type IV pili twitching motility protein PilT</fullName>
    </submittedName>
</protein>
<dbReference type="Gene3D" id="3.40.50.300">
    <property type="entry name" value="P-loop containing nucleotide triphosphate hydrolases"/>
    <property type="match status" value="1"/>
</dbReference>
<dbReference type="InterPro" id="IPR006321">
    <property type="entry name" value="PilT/PilU"/>
</dbReference>
<dbReference type="GO" id="GO:0016887">
    <property type="term" value="F:ATP hydrolysis activity"/>
    <property type="evidence" value="ECO:0007669"/>
    <property type="project" value="InterPro"/>
</dbReference>
<dbReference type="Pfam" id="PF00437">
    <property type="entry name" value="T2SSE"/>
    <property type="match status" value="1"/>
</dbReference>
<evidence type="ECO:0000259" key="2">
    <source>
        <dbReference type="Pfam" id="PF00437"/>
    </source>
</evidence>
<dbReference type="GO" id="GO:0005524">
    <property type="term" value="F:ATP binding"/>
    <property type="evidence" value="ECO:0007669"/>
    <property type="project" value="InterPro"/>
</dbReference>
<evidence type="ECO:0000313" key="4">
    <source>
        <dbReference type="Proteomes" id="UP000176770"/>
    </source>
</evidence>
<dbReference type="AlphaFoldDB" id="A0A1G2HG79"/>
<comment type="caution">
    <text evidence="3">The sequence shown here is derived from an EMBL/GenBank/DDBJ whole genome shotgun (WGS) entry which is preliminary data.</text>
</comment>
<proteinExistence type="inferred from homology"/>
<dbReference type="InterPro" id="IPR027417">
    <property type="entry name" value="P-loop_NTPase"/>
</dbReference>
<dbReference type="Gene3D" id="3.30.450.90">
    <property type="match status" value="1"/>
</dbReference>
<comment type="similarity">
    <text evidence="1">Belongs to the GSP E family.</text>
</comment>
<organism evidence="3 4">
    <name type="scientific">Candidatus Spechtbacteria bacterium RIFCSPLOWO2_12_FULL_38_22</name>
    <dbReference type="NCBI Taxonomy" id="1802165"/>
    <lineage>
        <taxon>Bacteria</taxon>
        <taxon>Candidatus Spechtiibacteriota</taxon>
    </lineage>
</organism>
<sequence>MENYEQKLFEYLENVARNNASDLHLSAGRAATLRVDGELVPMTKEKILTPQDTEGLAGVILNDEKNEALKKNKSVDLSYSYKNVARFRVNVYYQFGAVSLAFRFIPAQVKTVQELGLPDIVSKFANYQQGLVLIAGPAGHGKSTTLAALIEQINNKRAEHIITIEDPIEYIFTQDKSIIDQREVGRDTLGFKDALRDSFRQDPDIIMLGEMRDPETISTAVTAAETGHLVLATLHTNNSAQTINRIIDSFPPEQQQQIKAQLALTLIGVVSQRLVPKLNGGIIPAVEVLIANPAVRNMIREGKVHEIGLVIETGGDEGMISFNRYLSDMVKEGKISMEVAESYSLNSRELRSLLK</sequence>
<dbReference type="PANTHER" id="PTHR30486:SF16">
    <property type="entry name" value="TWITCHING MOTILITY PROTEIN PILT"/>
    <property type="match status" value="1"/>
</dbReference>
<dbReference type="Proteomes" id="UP000176770">
    <property type="component" value="Unassembled WGS sequence"/>
</dbReference>
<reference evidence="3 4" key="1">
    <citation type="journal article" date="2016" name="Nat. Commun.">
        <title>Thousands of microbial genomes shed light on interconnected biogeochemical processes in an aquifer system.</title>
        <authorList>
            <person name="Anantharaman K."/>
            <person name="Brown C.T."/>
            <person name="Hug L.A."/>
            <person name="Sharon I."/>
            <person name="Castelle C.J."/>
            <person name="Probst A.J."/>
            <person name="Thomas B.C."/>
            <person name="Singh A."/>
            <person name="Wilkins M.J."/>
            <person name="Karaoz U."/>
            <person name="Brodie E.L."/>
            <person name="Williams K.H."/>
            <person name="Hubbard S.S."/>
            <person name="Banfield J.F."/>
        </authorList>
    </citation>
    <scope>NUCLEOTIDE SEQUENCE [LARGE SCALE GENOMIC DNA]</scope>
</reference>
<accession>A0A1G2HG79</accession>
<dbReference type="NCBIfam" id="TIGR01420">
    <property type="entry name" value="pilT_fam"/>
    <property type="match status" value="1"/>
</dbReference>